<feature type="domain" description="Enoyl reductase (ER)" evidence="3">
    <location>
        <begin position="9"/>
        <end position="300"/>
    </location>
</feature>
<accession>A0A084QQH1</accession>
<organism evidence="4 5">
    <name type="scientific">Stachybotrys chlorohalonatus (strain IBT 40285)</name>
    <dbReference type="NCBI Taxonomy" id="1283841"/>
    <lineage>
        <taxon>Eukaryota</taxon>
        <taxon>Fungi</taxon>
        <taxon>Dikarya</taxon>
        <taxon>Ascomycota</taxon>
        <taxon>Pezizomycotina</taxon>
        <taxon>Sordariomycetes</taxon>
        <taxon>Hypocreomycetidae</taxon>
        <taxon>Hypocreales</taxon>
        <taxon>Stachybotryaceae</taxon>
        <taxon>Stachybotrys</taxon>
    </lineage>
</organism>
<evidence type="ECO:0000259" key="3">
    <source>
        <dbReference type="SMART" id="SM00829"/>
    </source>
</evidence>
<proteinExistence type="inferred from homology"/>
<dbReference type="OMA" id="IGYHGVT"/>
<keyword evidence="5" id="KW-1185">Reference proteome</keyword>
<dbReference type="Gene3D" id="3.90.180.10">
    <property type="entry name" value="Medium-chain alcohol dehydrogenases, catalytic domain"/>
    <property type="match status" value="1"/>
</dbReference>
<dbReference type="SMART" id="SM00829">
    <property type="entry name" value="PKS_ER"/>
    <property type="match status" value="1"/>
</dbReference>
<comment type="similarity">
    <text evidence="1">Belongs to the zinc-containing alcohol dehydrogenase family.</text>
</comment>
<dbReference type="InParanoid" id="A0A084QQH1"/>
<sequence length="317" mass="34337">MQALVLHPATSSVSLRDWPKPSPAPGEVLVRVRAIALNPVDELYVSSPIAVQEHRVIGTDFAGVVVGANAELNGLTDVRTKKGARVAGFAQGASSVNDRPGAFAEFVAVPYNLMWTIPDDMSFEAAATISMCGMTAAQAVFTRSGLPSPFYSRNSQGRKSHDDENVNVFIYGASTSLGLYIAQLVRLSFATSGCKLRLIGAASLSKHEFLRQSPYSYDVLVDYRDPAWADRVRDVTEGRGVAYAFDTISEGETVSRTHSTLAEDAQFAVFRGPVGGQYDPDNMRIKPKYGAVWVALGETIEYNGEYPFHKASKSSLI</sequence>
<evidence type="ECO:0000256" key="2">
    <source>
        <dbReference type="ARBA" id="ARBA00023002"/>
    </source>
</evidence>
<dbReference type="GO" id="GO:0016651">
    <property type="term" value="F:oxidoreductase activity, acting on NAD(P)H"/>
    <property type="evidence" value="ECO:0007669"/>
    <property type="project" value="InterPro"/>
</dbReference>
<dbReference type="PANTHER" id="PTHR45348">
    <property type="entry name" value="HYPOTHETICAL OXIDOREDUCTASE (EUROFUNG)"/>
    <property type="match status" value="1"/>
</dbReference>
<dbReference type="Gene3D" id="3.40.50.720">
    <property type="entry name" value="NAD(P)-binding Rossmann-like Domain"/>
    <property type="match status" value="1"/>
</dbReference>
<dbReference type="InterPro" id="IPR047122">
    <property type="entry name" value="Trans-enoyl_RdTase-like"/>
</dbReference>
<gene>
    <name evidence="4" type="ORF">S40285_05091</name>
</gene>
<dbReference type="InterPro" id="IPR011032">
    <property type="entry name" value="GroES-like_sf"/>
</dbReference>
<reference evidence="4 5" key="1">
    <citation type="journal article" date="2014" name="BMC Genomics">
        <title>Comparative genome sequencing reveals chemotype-specific gene clusters in the toxigenic black mold Stachybotrys.</title>
        <authorList>
            <person name="Semeiks J."/>
            <person name="Borek D."/>
            <person name="Otwinowski Z."/>
            <person name="Grishin N.V."/>
        </authorList>
    </citation>
    <scope>NUCLEOTIDE SEQUENCE [LARGE SCALE GENOMIC DNA]</scope>
    <source>
        <strain evidence="4 5">IBT 40285</strain>
    </source>
</reference>
<dbReference type="CDD" id="cd08249">
    <property type="entry name" value="enoyl_reductase_like"/>
    <property type="match status" value="1"/>
</dbReference>
<dbReference type="InterPro" id="IPR036291">
    <property type="entry name" value="NAD(P)-bd_dom_sf"/>
</dbReference>
<dbReference type="Proteomes" id="UP000028524">
    <property type="component" value="Unassembled WGS sequence"/>
</dbReference>
<keyword evidence="2" id="KW-0560">Oxidoreductase</keyword>
<dbReference type="InterPro" id="IPR020843">
    <property type="entry name" value="ER"/>
</dbReference>
<dbReference type="Pfam" id="PF08240">
    <property type="entry name" value="ADH_N"/>
    <property type="match status" value="1"/>
</dbReference>
<dbReference type="OrthoDB" id="9992527at2759"/>
<dbReference type="SUPFAM" id="SSF50129">
    <property type="entry name" value="GroES-like"/>
    <property type="match status" value="1"/>
</dbReference>
<evidence type="ECO:0000313" key="5">
    <source>
        <dbReference type="Proteomes" id="UP000028524"/>
    </source>
</evidence>
<dbReference type="AlphaFoldDB" id="A0A084QQH1"/>
<dbReference type="InterPro" id="IPR013154">
    <property type="entry name" value="ADH-like_N"/>
</dbReference>
<dbReference type="HOGENOM" id="CLU_026673_3_3_1"/>
<protein>
    <recommendedName>
        <fullName evidence="3">Enoyl reductase (ER) domain-containing protein</fullName>
    </recommendedName>
</protein>
<name>A0A084QQH1_STAC4</name>
<dbReference type="PANTHER" id="PTHR45348:SF7">
    <property type="entry name" value="ZINC BINDING OXIDOREDUCTASE, PUTATIVE-RELATED"/>
    <property type="match status" value="1"/>
</dbReference>
<dbReference type="EMBL" id="KL660471">
    <property type="protein sequence ID" value="KFA66206.1"/>
    <property type="molecule type" value="Genomic_DNA"/>
</dbReference>
<dbReference type="SUPFAM" id="SSF51735">
    <property type="entry name" value="NAD(P)-binding Rossmann-fold domains"/>
    <property type="match status" value="1"/>
</dbReference>
<evidence type="ECO:0000313" key="4">
    <source>
        <dbReference type="EMBL" id="KFA66206.1"/>
    </source>
</evidence>
<evidence type="ECO:0000256" key="1">
    <source>
        <dbReference type="ARBA" id="ARBA00008072"/>
    </source>
</evidence>
<dbReference type="STRING" id="1283841.A0A084QQH1"/>